<dbReference type="CDD" id="cd12108">
    <property type="entry name" value="Hr-like"/>
    <property type="match status" value="1"/>
</dbReference>
<dbReference type="PANTHER" id="PTHR38048:SF2">
    <property type="entry name" value="HEMERYTHRIN-LIKE DOMAIN-CONTAINING PROTEIN"/>
    <property type="match status" value="1"/>
</dbReference>
<gene>
    <name evidence="3" type="ORF">BS50DRAFT_591119</name>
</gene>
<feature type="chain" id="PRO_5015566497" description="Hemerythrin-like domain-containing protein" evidence="1">
    <location>
        <begin position="18"/>
        <end position="317"/>
    </location>
</feature>
<reference evidence="3 4" key="1">
    <citation type="journal article" date="2018" name="Front. Microbiol.">
        <title>Genome-Wide Analysis of Corynespora cassiicola Leaf Fall Disease Putative Effectors.</title>
        <authorList>
            <person name="Lopez D."/>
            <person name="Ribeiro S."/>
            <person name="Label P."/>
            <person name="Fumanal B."/>
            <person name="Venisse J.S."/>
            <person name="Kohler A."/>
            <person name="de Oliveira R.R."/>
            <person name="Labutti K."/>
            <person name="Lipzen A."/>
            <person name="Lail K."/>
            <person name="Bauer D."/>
            <person name="Ohm R.A."/>
            <person name="Barry K.W."/>
            <person name="Spatafora J."/>
            <person name="Grigoriev I.V."/>
            <person name="Martin F.M."/>
            <person name="Pujade-Renaud V."/>
        </authorList>
    </citation>
    <scope>NUCLEOTIDE SEQUENCE [LARGE SCALE GENOMIC DNA]</scope>
    <source>
        <strain evidence="3 4">Philippines</strain>
    </source>
</reference>
<evidence type="ECO:0000259" key="2">
    <source>
        <dbReference type="Pfam" id="PF01814"/>
    </source>
</evidence>
<dbReference type="InterPro" id="IPR053206">
    <property type="entry name" value="Dimeric_xanthone_biosynth"/>
</dbReference>
<dbReference type="EMBL" id="KZ678139">
    <property type="protein sequence ID" value="PSN64162.1"/>
    <property type="molecule type" value="Genomic_DNA"/>
</dbReference>
<dbReference type="Pfam" id="PF01814">
    <property type="entry name" value="Hemerythrin"/>
    <property type="match status" value="1"/>
</dbReference>
<dbReference type="AlphaFoldDB" id="A0A2T2NFF3"/>
<feature type="domain" description="Hemerythrin-like" evidence="2">
    <location>
        <begin position="65"/>
        <end position="202"/>
    </location>
</feature>
<evidence type="ECO:0000313" key="4">
    <source>
        <dbReference type="Proteomes" id="UP000240883"/>
    </source>
</evidence>
<keyword evidence="4" id="KW-1185">Reference proteome</keyword>
<dbReference type="STRING" id="1448308.A0A2T2NFF3"/>
<accession>A0A2T2NFF3</accession>
<protein>
    <recommendedName>
        <fullName evidence="2">Hemerythrin-like domain-containing protein</fullName>
    </recommendedName>
</protein>
<organism evidence="3 4">
    <name type="scientific">Corynespora cassiicola Philippines</name>
    <dbReference type="NCBI Taxonomy" id="1448308"/>
    <lineage>
        <taxon>Eukaryota</taxon>
        <taxon>Fungi</taxon>
        <taxon>Dikarya</taxon>
        <taxon>Ascomycota</taxon>
        <taxon>Pezizomycotina</taxon>
        <taxon>Dothideomycetes</taxon>
        <taxon>Pleosporomycetidae</taxon>
        <taxon>Pleosporales</taxon>
        <taxon>Corynesporascaceae</taxon>
        <taxon>Corynespora</taxon>
    </lineage>
</organism>
<dbReference type="InterPro" id="IPR012312">
    <property type="entry name" value="Hemerythrin-like"/>
</dbReference>
<dbReference type="PANTHER" id="PTHR38048">
    <property type="entry name" value="EXPRESSED PROTEIN"/>
    <property type="match status" value="1"/>
</dbReference>
<proteinExistence type="predicted"/>
<dbReference type="Proteomes" id="UP000240883">
    <property type="component" value="Unassembled WGS sequence"/>
</dbReference>
<feature type="signal peptide" evidence="1">
    <location>
        <begin position="1"/>
        <end position="17"/>
    </location>
</feature>
<dbReference type="OrthoDB" id="58416at2759"/>
<keyword evidence="1" id="KW-0732">Signal</keyword>
<sequence>MPGLKSLLFLAVQAVLAAVFISRAPFMMSTTAPSSGKPWADGPCPLIKTPQYATKKTDIFTLGATHMAHIHNAILRGYNSIYVQAPHVTNEDKPEFIGYAQAWFRFVKSHHDDEEMELFPKVEEVVGTKGIWDDTHKEHGEHTIHPSGRFTDLEPPESFLSGLVQYNGYLSSLAEPFDFDGRELQRVMSSFQEAFNHHFHSEIDTIASFSSVPTAPKQSSPEADKAAAIFKAWGKKTVTKAGTTDVVPFFLLNLDVTYEDGMWANWPPMPAPVRWGLVNIAGAYHWGWWKFASCDSSGHPRELYALQFPENVPEDRS</sequence>
<evidence type="ECO:0000313" key="3">
    <source>
        <dbReference type="EMBL" id="PSN64162.1"/>
    </source>
</evidence>
<evidence type="ECO:0000256" key="1">
    <source>
        <dbReference type="SAM" id="SignalP"/>
    </source>
</evidence>
<name>A0A2T2NFF3_CORCC</name>